<accession>X1F436</accession>
<dbReference type="SUPFAM" id="SSF56601">
    <property type="entry name" value="beta-lactamase/transpeptidase-like"/>
    <property type="match status" value="1"/>
</dbReference>
<dbReference type="EMBL" id="BARU01008319">
    <property type="protein sequence ID" value="GAH39702.1"/>
    <property type="molecule type" value="Genomic_DNA"/>
</dbReference>
<name>X1F436_9ZZZZ</name>
<comment type="caution">
    <text evidence="2">The sequence shown here is derived from an EMBL/GenBank/DDBJ whole genome shotgun (WGS) entry which is preliminary data.</text>
</comment>
<evidence type="ECO:0000259" key="1">
    <source>
        <dbReference type="Pfam" id="PF00144"/>
    </source>
</evidence>
<evidence type="ECO:0000313" key="2">
    <source>
        <dbReference type="EMBL" id="GAH39702.1"/>
    </source>
</evidence>
<dbReference type="InterPro" id="IPR052907">
    <property type="entry name" value="Beta-lactamase/esterase"/>
</dbReference>
<dbReference type="PANTHER" id="PTHR43319">
    <property type="entry name" value="BETA-LACTAMASE-RELATED"/>
    <property type="match status" value="1"/>
</dbReference>
<dbReference type="InterPro" id="IPR012338">
    <property type="entry name" value="Beta-lactam/transpept-like"/>
</dbReference>
<proteinExistence type="predicted"/>
<dbReference type="Pfam" id="PF00144">
    <property type="entry name" value="Beta-lactamase"/>
    <property type="match status" value="1"/>
</dbReference>
<organism evidence="2">
    <name type="scientific">marine sediment metagenome</name>
    <dbReference type="NCBI Taxonomy" id="412755"/>
    <lineage>
        <taxon>unclassified sequences</taxon>
        <taxon>metagenomes</taxon>
        <taxon>ecological metagenomes</taxon>
    </lineage>
</organism>
<dbReference type="Gene3D" id="3.40.710.10">
    <property type="entry name" value="DD-peptidase/beta-lactamase superfamily"/>
    <property type="match status" value="1"/>
</dbReference>
<dbReference type="PANTHER" id="PTHR43319:SF3">
    <property type="entry name" value="BETA-LACTAMASE-RELATED DOMAIN-CONTAINING PROTEIN"/>
    <property type="match status" value="1"/>
</dbReference>
<sequence>MADKVIINGFCDDRFKAVKEVFAKNFEDGLDVGASFAATIDGKYVIDIWAGYADAAKTRPWERDTIINVYSTTKVMTVLCTLMCVDRGLLDLDAPVAKYWPEFAQAGKEKILVRNILSHTSGLSGFGKIVRAKTLYNWDRIIKILAEQEPWWEPGTQSVLYFRNIMFLCVLCIY</sequence>
<reference evidence="2" key="1">
    <citation type="journal article" date="2014" name="Front. Microbiol.">
        <title>High frequency of phylogenetically diverse reductive dehalogenase-homologous genes in deep subseafloor sedimentary metagenomes.</title>
        <authorList>
            <person name="Kawai M."/>
            <person name="Futagami T."/>
            <person name="Toyoda A."/>
            <person name="Takaki Y."/>
            <person name="Nishi S."/>
            <person name="Hori S."/>
            <person name="Arai W."/>
            <person name="Tsubouchi T."/>
            <person name="Morono Y."/>
            <person name="Uchiyama I."/>
            <person name="Ito T."/>
            <person name="Fujiyama A."/>
            <person name="Inagaki F."/>
            <person name="Takami H."/>
        </authorList>
    </citation>
    <scope>NUCLEOTIDE SEQUENCE</scope>
    <source>
        <strain evidence="2">Expedition CK06-06</strain>
    </source>
</reference>
<gene>
    <name evidence="2" type="ORF">S03H2_16300</name>
</gene>
<protein>
    <recommendedName>
        <fullName evidence="1">Beta-lactamase-related domain-containing protein</fullName>
    </recommendedName>
</protein>
<dbReference type="InterPro" id="IPR001466">
    <property type="entry name" value="Beta-lactam-related"/>
</dbReference>
<feature type="domain" description="Beta-lactamase-related" evidence="1">
    <location>
        <begin position="22"/>
        <end position="157"/>
    </location>
</feature>
<dbReference type="AlphaFoldDB" id="X1F436"/>